<dbReference type="InterPro" id="IPR008218">
    <property type="entry name" value="ATPase_V1-cplx_f_g_su"/>
</dbReference>
<dbReference type="Proteomes" id="UP000030700">
    <property type="component" value="Unassembled WGS sequence"/>
</dbReference>
<evidence type="ECO:0000256" key="3">
    <source>
        <dbReference type="ARBA" id="ARBA00022781"/>
    </source>
</evidence>
<keyword evidence="3" id="KW-0375">Hydrogen ion transport</keyword>
<dbReference type="GO" id="GO:0046961">
    <property type="term" value="F:proton-transporting ATPase activity, rotational mechanism"/>
    <property type="evidence" value="ECO:0007669"/>
    <property type="project" value="InterPro"/>
</dbReference>
<protein>
    <submittedName>
        <fullName evidence="5">ATP synthase (F/14-kDa) subunit</fullName>
    </submittedName>
</protein>
<dbReference type="AlphaFoldDB" id="A0A081BTD7"/>
<sequence length="101" mass="11131">MRTIVIADEDTVLGFSFAGVQGVIVNTPDETRNAFDQATRQKDAGIIVITERAAQTIREMVDKWILKPGTPIILEIPDGHGPMEGRRTPHDFVKSAIGIKF</sequence>
<comment type="similarity">
    <text evidence="1">Belongs to the V-ATPase F subunit family.</text>
</comment>
<keyword evidence="6" id="KW-1185">Reference proteome</keyword>
<reference evidence="5 6" key="1">
    <citation type="journal article" date="2015" name="PeerJ">
        <title>First genomic representation of candidate bacterial phylum KSB3 points to enhanced environmental sensing as a trigger of wastewater bulking.</title>
        <authorList>
            <person name="Sekiguchi Y."/>
            <person name="Ohashi A."/>
            <person name="Parks D.H."/>
            <person name="Yamauchi T."/>
            <person name="Tyson G.W."/>
            <person name="Hugenholtz P."/>
        </authorList>
    </citation>
    <scope>NUCLEOTIDE SEQUENCE [LARGE SCALE GENOMIC DNA]</scope>
</reference>
<dbReference type="InterPro" id="IPR036906">
    <property type="entry name" value="ATPase_V1_fsu_sf"/>
</dbReference>
<name>A0A081BTD7_9BACT</name>
<dbReference type="PANTHER" id="PTHR13861:SF2">
    <property type="entry name" value="V-TYPE PROTON ATPASE SUBUNIT F"/>
    <property type="match status" value="1"/>
</dbReference>
<dbReference type="HOGENOM" id="CLU_135754_2_1_0"/>
<dbReference type="Pfam" id="PF01990">
    <property type="entry name" value="ATP-synt_F"/>
    <property type="match status" value="1"/>
</dbReference>
<dbReference type="GO" id="GO:0016020">
    <property type="term" value="C:membrane"/>
    <property type="evidence" value="ECO:0007669"/>
    <property type="project" value="TreeGrafter"/>
</dbReference>
<accession>A0A081BTD7</accession>
<gene>
    <name evidence="5" type="ORF">U14_05955</name>
</gene>
<dbReference type="STRING" id="1499966.U14_05955"/>
<keyword evidence="4" id="KW-0406">Ion transport</keyword>
<keyword evidence="2" id="KW-0813">Transport</keyword>
<dbReference type="Gene3D" id="3.40.50.10580">
    <property type="entry name" value="ATPase, V1 complex, subunit F"/>
    <property type="match status" value="1"/>
</dbReference>
<evidence type="ECO:0000256" key="1">
    <source>
        <dbReference type="ARBA" id="ARBA00010148"/>
    </source>
</evidence>
<evidence type="ECO:0000256" key="2">
    <source>
        <dbReference type="ARBA" id="ARBA00022448"/>
    </source>
</evidence>
<evidence type="ECO:0000313" key="6">
    <source>
        <dbReference type="Proteomes" id="UP000030700"/>
    </source>
</evidence>
<dbReference type="PANTHER" id="PTHR13861">
    <property type="entry name" value="VACUOLAR ATP SYNTHASE SUBUNIT F"/>
    <property type="match status" value="1"/>
</dbReference>
<dbReference type="SUPFAM" id="SSF159468">
    <property type="entry name" value="AtpF-like"/>
    <property type="match status" value="1"/>
</dbReference>
<evidence type="ECO:0000313" key="5">
    <source>
        <dbReference type="EMBL" id="GAK54668.1"/>
    </source>
</evidence>
<organism evidence="5 6">
    <name type="scientific">Candidatus Moduliflexus flocculans</name>
    <dbReference type="NCBI Taxonomy" id="1499966"/>
    <lineage>
        <taxon>Bacteria</taxon>
        <taxon>Candidatus Moduliflexota</taxon>
        <taxon>Candidatus Moduliflexia</taxon>
        <taxon>Candidatus Moduliflexales</taxon>
        <taxon>Candidatus Moduliflexaceae</taxon>
    </lineage>
</organism>
<evidence type="ECO:0000256" key="4">
    <source>
        <dbReference type="ARBA" id="ARBA00023065"/>
    </source>
</evidence>
<proteinExistence type="inferred from homology"/>
<dbReference type="EMBL" id="DF820462">
    <property type="protein sequence ID" value="GAK54668.1"/>
    <property type="molecule type" value="Genomic_DNA"/>
</dbReference>